<dbReference type="EMBL" id="JALJOT010000010">
    <property type="protein sequence ID" value="KAK9906691.1"/>
    <property type="molecule type" value="Genomic_DNA"/>
</dbReference>
<name>A0ABR2YJJ8_9CHLO</name>
<dbReference type="PANTHER" id="PTHR15492:SF1">
    <property type="entry name" value="CYCLIN-D1-BINDING PROTEIN 1"/>
    <property type="match status" value="1"/>
</dbReference>
<proteinExistence type="predicted"/>
<evidence type="ECO:0000313" key="3">
    <source>
        <dbReference type="EMBL" id="KAK9906691.1"/>
    </source>
</evidence>
<accession>A0ABR2YJJ8</accession>
<evidence type="ECO:0000313" key="4">
    <source>
        <dbReference type="Proteomes" id="UP001491310"/>
    </source>
</evidence>
<gene>
    <name evidence="3" type="ORF">WJX75_006253</name>
</gene>
<dbReference type="InterPro" id="IPR049317">
    <property type="entry name" value="GCIP-like_N"/>
</dbReference>
<organism evidence="3 4">
    <name type="scientific">Coccomyxa subellipsoidea</name>
    <dbReference type="NCBI Taxonomy" id="248742"/>
    <lineage>
        <taxon>Eukaryota</taxon>
        <taxon>Viridiplantae</taxon>
        <taxon>Chlorophyta</taxon>
        <taxon>core chlorophytes</taxon>
        <taxon>Trebouxiophyceae</taxon>
        <taxon>Trebouxiophyceae incertae sedis</taxon>
        <taxon>Coccomyxaceae</taxon>
        <taxon>Coccomyxa</taxon>
    </lineage>
</organism>
<dbReference type="Pfam" id="PF13324">
    <property type="entry name" value="GCIP_N"/>
    <property type="match status" value="1"/>
</dbReference>
<dbReference type="InterPro" id="IPR026907">
    <property type="entry name" value="GCIP-like"/>
</dbReference>
<protein>
    <recommendedName>
        <fullName evidence="2">Cyclin-D1-binding protein 1-like N-terminal domain-containing protein</fullName>
    </recommendedName>
</protein>
<evidence type="ECO:0000256" key="1">
    <source>
        <dbReference type="SAM" id="MobiDB-lite"/>
    </source>
</evidence>
<reference evidence="3 4" key="1">
    <citation type="journal article" date="2024" name="Nat. Commun.">
        <title>Phylogenomics reveals the evolutionary origins of lichenization in chlorophyte algae.</title>
        <authorList>
            <person name="Puginier C."/>
            <person name="Libourel C."/>
            <person name="Otte J."/>
            <person name="Skaloud P."/>
            <person name="Haon M."/>
            <person name="Grisel S."/>
            <person name="Petersen M."/>
            <person name="Berrin J.G."/>
            <person name="Delaux P.M."/>
            <person name="Dal Grande F."/>
            <person name="Keller J."/>
        </authorList>
    </citation>
    <scope>NUCLEOTIDE SEQUENCE [LARGE SCALE GENOMIC DNA]</scope>
    <source>
        <strain evidence="3 4">SAG 216-7</strain>
    </source>
</reference>
<dbReference type="PANTHER" id="PTHR15492">
    <property type="entry name" value="CYCLIN D1-BINDING PROTEIN 1"/>
    <property type="match status" value="1"/>
</dbReference>
<comment type="caution">
    <text evidence="3">The sequence shown here is derived from an EMBL/GenBank/DDBJ whole genome shotgun (WGS) entry which is preliminary data.</text>
</comment>
<dbReference type="Gene3D" id="1.20.1410.10">
    <property type="entry name" value="I/LWEQ domain"/>
    <property type="match status" value="2"/>
</dbReference>
<keyword evidence="4" id="KW-1185">Reference proteome</keyword>
<evidence type="ECO:0000259" key="2">
    <source>
        <dbReference type="Pfam" id="PF13324"/>
    </source>
</evidence>
<feature type="region of interest" description="Disordered" evidence="1">
    <location>
        <begin position="79"/>
        <end position="163"/>
    </location>
</feature>
<feature type="compositionally biased region" description="Polar residues" evidence="1">
    <location>
        <begin position="103"/>
        <end position="121"/>
    </location>
</feature>
<dbReference type="Proteomes" id="UP001491310">
    <property type="component" value="Unassembled WGS sequence"/>
</dbReference>
<feature type="domain" description="Cyclin-D1-binding protein 1-like N-terminal" evidence="2">
    <location>
        <begin position="3"/>
        <end position="79"/>
    </location>
</feature>
<sequence>MQSAVNGAISGLLSSCQAFLTDLKNAEGSAQLPQRVGVVKERCEAVKRIPLNNAVALGRKLTLCARQIKDAHREAKELVAAESARGGASSPQEDQPDVAATQVPGSDSLQQPDSNAQQGSSRLADHAAANGVASKSSALHTGTDMPISGNGSTQAAGGSAAEKAEKSLMQETCTVAGAVGLAAADRLSTAGGQAIEEEGSRGGFVEYETDELSPLEGEVAMAAEKVIGLLVEMLNTVIRILLRGVVPVGEDLQSWESVGFHCKNLETTVNDLVAELYGPQDAGEVGSACQAVAAGKELILEELPSSVLERHGADLAQIDRGMSAAQDVLEQKVAQLLQEQQEQNLSSEE</sequence>